<proteinExistence type="predicted"/>
<gene>
    <name evidence="2" type="ORF">B9T62_14280</name>
</gene>
<dbReference type="OrthoDB" id="2472497at2"/>
<dbReference type="RefSeq" id="WP_087915847.1">
    <property type="nucleotide sequence ID" value="NZ_CP021780.1"/>
</dbReference>
<evidence type="ECO:0000259" key="1">
    <source>
        <dbReference type="Pfam" id="PF13443"/>
    </source>
</evidence>
<dbReference type="InterPro" id="IPR001387">
    <property type="entry name" value="Cro/C1-type_HTH"/>
</dbReference>
<feature type="domain" description="HTH cro/C1-type" evidence="1">
    <location>
        <begin position="9"/>
        <end position="69"/>
    </location>
</feature>
<dbReference type="Pfam" id="PF13443">
    <property type="entry name" value="HTH_26"/>
    <property type="match status" value="1"/>
</dbReference>
<keyword evidence="3" id="KW-1185">Reference proteome</keyword>
<dbReference type="Proteomes" id="UP000249890">
    <property type="component" value="Chromosome"/>
</dbReference>
<dbReference type="InterPro" id="IPR010982">
    <property type="entry name" value="Lambda_DNA-bd_dom_sf"/>
</dbReference>
<reference evidence="2 3" key="1">
    <citation type="submission" date="2017-06" db="EMBL/GenBank/DDBJ databases">
        <title>Complete genome sequence of Paenibacillus donghaensis KCTC 13049T isolated from East Sea sediment, South Korea.</title>
        <authorList>
            <person name="Jung B.K."/>
            <person name="Hong S.-J."/>
            <person name="Shin J.-H."/>
        </authorList>
    </citation>
    <scope>NUCLEOTIDE SEQUENCE [LARGE SCALE GENOMIC DNA]</scope>
    <source>
        <strain evidence="2 3">KCTC 13049</strain>
    </source>
</reference>
<dbReference type="EMBL" id="CP021780">
    <property type="protein sequence ID" value="ASA21840.1"/>
    <property type="molecule type" value="Genomic_DNA"/>
</dbReference>
<dbReference type="CDD" id="cd00093">
    <property type="entry name" value="HTH_XRE"/>
    <property type="match status" value="1"/>
</dbReference>
<evidence type="ECO:0000313" key="2">
    <source>
        <dbReference type="EMBL" id="ASA21840.1"/>
    </source>
</evidence>
<dbReference type="GO" id="GO:0003677">
    <property type="term" value="F:DNA binding"/>
    <property type="evidence" value="ECO:0007669"/>
    <property type="project" value="InterPro"/>
</dbReference>
<organism evidence="2 3">
    <name type="scientific">Paenibacillus donghaensis</name>
    <dbReference type="NCBI Taxonomy" id="414771"/>
    <lineage>
        <taxon>Bacteria</taxon>
        <taxon>Bacillati</taxon>
        <taxon>Bacillota</taxon>
        <taxon>Bacilli</taxon>
        <taxon>Bacillales</taxon>
        <taxon>Paenibacillaceae</taxon>
        <taxon>Paenibacillus</taxon>
    </lineage>
</organism>
<dbReference type="Gene3D" id="1.10.260.40">
    <property type="entry name" value="lambda repressor-like DNA-binding domains"/>
    <property type="match status" value="1"/>
</dbReference>
<name>A0A2Z2KF97_9BACL</name>
<evidence type="ECO:0000313" key="3">
    <source>
        <dbReference type="Proteomes" id="UP000249890"/>
    </source>
</evidence>
<dbReference type="SUPFAM" id="SSF47413">
    <property type="entry name" value="lambda repressor-like DNA-binding domains"/>
    <property type="match status" value="1"/>
</dbReference>
<dbReference type="AlphaFoldDB" id="A0A2Z2KF97"/>
<protein>
    <recommendedName>
        <fullName evidence="1">HTH cro/C1-type domain-containing protein</fullName>
    </recommendedName>
</protein>
<accession>A0A2Z2KF97</accession>
<sequence length="78" mass="8988">MAKYKLTPKLSKILKERGIKQLHIAIKAEIPQPYISRFDGPDKGHYDISNLYSIAESLNLKIEDLFTIEETNKEDPDN</sequence>
<dbReference type="KEGG" id="pdh:B9T62_14280"/>